<dbReference type="EMBL" id="HG316455">
    <property type="protein sequence ID" value="CDF88681.1"/>
    <property type="molecule type" value="Genomic_DNA"/>
</dbReference>
<feature type="compositionally biased region" description="Low complexity" evidence="1">
    <location>
        <begin position="247"/>
        <end position="258"/>
    </location>
</feature>
<proteinExistence type="predicted"/>
<feature type="compositionally biased region" description="Polar residues" evidence="1">
    <location>
        <begin position="549"/>
        <end position="570"/>
    </location>
</feature>
<evidence type="ECO:0000313" key="3">
    <source>
        <dbReference type="Proteomes" id="UP000019375"/>
    </source>
</evidence>
<feature type="compositionally biased region" description="Low complexity" evidence="1">
    <location>
        <begin position="396"/>
        <end position="416"/>
    </location>
</feature>
<organism evidence="2 3">
    <name type="scientific">Zygosaccharomyces bailii (strain CLIB 213 / ATCC 58445 / CBS 680 / BCRC 21525 / NBRC 1098 / NCYC 1416 / NRRL Y-2227)</name>
    <dbReference type="NCBI Taxonomy" id="1333698"/>
    <lineage>
        <taxon>Eukaryota</taxon>
        <taxon>Fungi</taxon>
        <taxon>Dikarya</taxon>
        <taxon>Ascomycota</taxon>
        <taxon>Saccharomycotina</taxon>
        <taxon>Saccharomycetes</taxon>
        <taxon>Saccharomycetales</taxon>
        <taxon>Saccharomycetaceae</taxon>
        <taxon>Zygosaccharomyces</taxon>
    </lineage>
</organism>
<feature type="region of interest" description="Disordered" evidence="1">
    <location>
        <begin position="318"/>
        <end position="441"/>
    </location>
</feature>
<protein>
    <submittedName>
        <fullName evidence="2">BN860_15940g1_1</fullName>
    </submittedName>
</protein>
<keyword evidence="3" id="KW-1185">Reference proteome</keyword>
<dbReference type="Proteomes" id="UP000019375">
    <property type="component" value="Unassembled WGS sequence"/>
</dbReference>
<name>A0A8J2T5M6_ZYGB2</name>
<evidence type="ECO:0000313" key="2">
    <source>
        <dbReference type="EMBL" id="CDF88681.1"/>
    </source>
</evidence>
<dbReference type="OrthoDB" id="4065296at2759"/>
<feature type="compositionally biased region" description="Polar residues" evidence="1">
    <location>
        <begin position="324"/>
        <end position="352"/>
    </location>
</feature>
<accession>A0A8J2T5M6</accession>
<sequence length="667" mass="72152">MDDPVVAASAGAETESVSADMQAFKQNSTDEIAKFFEHIKNKQGIFDKQEHSGLSTESGIPATLSSSEPAELVVQKYDVDYKPKLSVNKKYVYSINELISISRQLPAGYAEGIVAYLPKKKFWRLNHRQPEHAGQSKSMGRRGSNKGLNGSGSGKGLSGDENNVFEKKGHKGKYARTPNGKKGNKFGKHDRGAYLEEKDVAVNNDDLQALEEEFEPTGNSMADFESWKAKMKEMERKKKGLPPIDQSTSSKPSLTKASSSISDFLGLNRINSDGVANNMEFQDVYKKTADDNNTIYKEAQIESAKGSYSRFSSFFAQSSSSSSLPTEKNTNVESEPLSVQNTESAPNSQNPQVPGGSRLLSFFKNESNTPKDSKNQSSLNSQEVGQNPMDSKIVPSHLSQVSHNSHSSHGSRGSDGLNVPHGIPQQESRTMPPPALPSQQTIAPDQLQTNNAFFQGLLNKGDLQNNDRNVQGPPPGVMLPPGGQTRFTLGQQPSPPPPHTRQPPGINVSRQFPVGMPPGSGGFPAPTPHPTFQSNGVQGVRHSDAPTMMNKNVNNVSQRNTPSGSNSNGGTAEGRGLQHSQAPPPSFQPGMVPPHFMPGMAPPGFPMMPPNFNPMYIPPQGGMMPPPAGQGFFPPMPPPSGNMNFNAFPMRPPMPQKQEAKATEIKK</sequence>
<gene>
    <name evidence="2" type="ORF">BN860_15940g</name>
</gene>
<evidence type="ECO:0000256" key="1">
    <source>
        <dbReference type="SAM" id="MobiDB-lite"/>
    </source>
</evidence>
<reference evidence="3" key="1">
    <citation type="journal article" date="2013" name="Genome Announc.">
        <title>Genome sequence of the food spoilage yeast Zygosaccharomyces bailii CLIB 213(T).</title>
        <authorList>
            <person name="Galeote V."/>
            <person name="Bigey F."/>
            <person name="Devillers H."/>
            <person name="Neuveglise C."/>
            <person name="Dequin S."/>
        </authorList>
    </citation>
    <scope>NUCLEOTIDE SEQUENCE [LARGE SCALE GENOMIC DNA]</scope>
    <source>
        <strain evidence="3">CLIB 213 / ATCC 58445 / CBS 680 / CCRC 21525 / NBRC 1098 / NCYC 1416 / NRRL Y-2227</strain>
    </source>
</reference>
<feature type="region of interest" description="Disordered" evidence="1">
    <location>
        <begin position="236"/>
        <end position="258"/>
    </location>
</feature>
<feature type="compositionally biased region" description="Pro residues" evidence="1">
    <location>
        <begin position="582"/>
        <end position="591"/>
    </location>
</feature>
<feature type="compositionally biased region" description="Polar residues" evidence="1">
    <location>
        <begin position="375"/>
        <end position="389"/>
    </location>
</feature>
<feature type="region of interest" description="Disordered" evidence="1">
    <location>
        <begin position="129"/>
        <end position="189"/>
    </location>
</feature>
<feature type="region of interest" description="Disordered" evidence="1">
    <location>
        <begin position="460"/>
        <end position="591"/>
    </location>
</feature>
<dbReference type="AlphaFoldDB" id="A0A8J2T5M6"/>